<protein>
    <submittedName>
        <fullName evidence="7">Uncharacterized protein</fullName>
    </submittedName>
</protein>
<dbReference type="Pfam" id="PF00891">
    <property type="entry name" value="Methyltransf_2"/>
    <property type="match status" value="1"/>
</dbReference>
<dbReference type="Pfam" id="PF08100">
    <property type="entry name" value="Dimerisation"/>
    <property type="match status" value="1"/>
</dbReference>
<evidence type="ECO:0000256" key="4">
    <source>
        <dbReference type="PIRSR" id="PIRSR005739-1"/>
    </source>
</evidence>
<evidence type="ECO:0000256" key="3">
    <source>
        <dbReference type="ARBA" id="ARBA00022691"/>
    </source>
</evidence>
<comment type="caution">
    <text evidence="7">The sequence shown here is derived from an EMBL/GenBank/DDBJ whole genome shotgun (WGS) entry which is preliminary data.</text>
</comment>
<evidence type="ECO:0000259" key="5">
    <source>
        <dbReference type="Pfam" id="PF00891"/>
    </source>
</evidence>
<organism evidence="7 8">
    <name type="scientific">Adiantum capillus-veneris</name>
    <name type="common">Maidenhair fern</name>
    <dbReference type="NCBI Taxonomy" id="13818"/>
    <lineage>
        <taxon>Eukaryota</taxon>
        <taxon>Viridiplantae</taxon>
        <taxon>Streptophyta</taxon>
        <taxon>Embryophyta</taxon>
        <taxon>Tracheophyta</taxon>
        <taxon>Polypodiopsida</taxon>
        <taxon>Polypodiidae</taxon>
        <taxon>Polypodiales</taxon>
        <taxon>Pteridineae</taxon>
        <taxon>Pteridaceae</taxon>
        <taxon>Vittarioideae</taxon>
        <taxon>Adiantum</taxon>
    </lineage>
</organism>
<dbReference type="InterPro" id="IPR001077">
    <property type="entry name" value="COMT_C"/>
</dbReference>
<name>A0A9D4UA50_ADICA</name>
<gene>
    <name evidence="7" type="ORF">GOP47_0020752</name>
</gene>
<keyword evidence="3" id="KW-0949">S-adenosyl-L-methionine</keyword>
<dbReference type="PIRSF" id="PIRSF005739">
    <property type="entry name" value="O-mtase"/>
    <property type="match status" value="1"/>
</dbReference>
<dbReference type="InterPro" id="IPR012967">
    <property type="entry name" value="COMT_dimerisation"/>
</dbReference>
<feature type="domain" description="O-methyltransferase C-terminal" evidence="5">
    <location>
        <begin position="146"/>
        <end position="355"/>
    </location>
</feature>
<dbReference type="InterPro" id="IPR029063">
    <property type="entry name" value="SAM-dependent_MTases_sf"/>
</dbReference>
<dbReference type="GO" id="GO:0046983">
    <property type="term" value="F:protein dimerization activity"/>
    <property type="evidence" value="ECO:0007669"/>
    <property type="project" value="InterPro"/>
</dbReference>
<feature type="domain" description="O-methyltransferase dimerisation" evidence="6">
    <location>
        <begin position="14"/>
        <end position="124"/>
    </location>
</feature>
<keyword evidence="1" id="KW-0489">Methyltransferase</keyword>
<dbReference type="AlphaFoldDB" id="A0A9D4UA50"/>
<dbReference type="GO" id="GO:0008171">
    <property type="term" value="F:O-methyltransferase activity"/>
    <property type="evidence" value="ECO:0007669"/>
    <property type="project" value="InterPro"/>
</dbReference>
<evidence type="ECO:0000256" key="2">
    <source>
        <dbReference type="ARBA" id="ARBA00022679"/>
    </source>
</evidence>
<reference evidence="7" key="1">
    <citation type="submission" date="2021-01" db="EMBL/GenBank/DDBJ databases">
        <title>Adiantum capillus-veneris genome.</title>
        <authorList>
            <person name="Fang Y."/>
            <person name="Liao Q."/>
        </authorList>
    </citation>
    <scope>NUCLEOTIDE SEQUENCE</scope>
    <source>
        <strain evidence="7">H3</strain>
        <tissue evidence="7">Leaf</tissue>
    </source>
</reference>
<evidence type="ECO:0000256" key="1">
    <source>
        <dbReference type="ARBA" id="ARBA00022603"/>
    </source>
</evidence>
<dbReference type="Gene3D" id="1.10.10.10">
    <property type="entry name" value="Winged helix-like DNA-binding domain superfamily/Winged helix DNA-binding domain"/>
    <property type="match status" value="1"/>
</dbReference>
<evidence type="ECO:0000313" key="7">
    <source>
        <dbReference type="EMBL" id="KAI5064082.1"/>
    </source>
</evidence>
<dbReference type="InterPro" id="IPR016461">
    <property type="entry name" value="COMT-like"/>
</dbReference>
<dbReference type="InterPro" id="IPR036388">
    <property type="entry name" value="WH-like_DNA-bd_sf"/>
</dbReference>
<evidence type="ECO:0000259" key="6">
    <source>
        <dbReference type="Pfam" id="PF08100"/>
    </source>
</evidence>
<dbReference type="InterPro" id="IPR036390">
    <property type="entry name" value="WH_DNA-bd_sf"/>
</dbReference>
<dbReference type="PANTHER" id="PTHR11746">
    <property type="entry name" value="O-METHYLTRANSFERASE"/>
    <property type="match status" value="1"/>
</dbReference>
<proteinExistence type="predicted"/>
<dbReference type="SUPFAM" id="SSF53335">
    <property type="entry name" value="S-adenosyl-L-methionine-dependent methyltransferases"/>
    <property type="match status" value="1"/>
</dbReference>
<keyword evidence="8" id="KW-1185">Reference proteome</keyword>
<accession>A0A9D4UA50</accession>
<dbReference type="OrthoDB" id="1606438at2759"/>
<dbReference type="CDD" id="cd02440">
    <property type="entry name" value="AdoMet_MTases"/>
    <property type="match status" value="1"/>
</dbReference>
<evidence type="ECO:0000313" key="8">
    <source>
        <dbReference type="Proteomes" id="UP000886520"/>
    </source>
</evidence>
<keyword evidence="2" id="KW-0808">Transferase</keyword>
<dbReference type="SUPFAM" id="SSF46785">
    <property type="entry name" value="Winged helix' DNA-binding domain"/>
    <property type="match status" value="1"/>
</dbReference>
<dbReference type="Gene3D" id="3.40.50.150">
    <property type="entry name" value="Vaccinia Virus protein VP39"/>
    <property type="match status" value="1"/>
</dbReference>
<dbReference type="EMBL" id="JABFUD020000020">
    <property type="protein sequence ID" value="KAI5064082.1"/>
    <property type="molecule type" value="Genomic_DNA"/>
</dbReference>
<dbReference type="PROSITE" id="PS51683">
    <property type="entry name" value="SAM_OMT_II"/>
    <property type="match status" value="1"/>
</dbReference>
<dbReference type="GO" id="GO:0032259">
    <property type="term" value="P:methylation"/>
    <property type="evidence" value="ECO:0007669"/>
    <property type="project" value="UniProtKB-KW"/>
</dbReference>
<sequence>MELKMEEAACTQALELAFGFAPSLVAKAACELGIPDMLAEAEKPLSARDIADKLQAQYGSLAACAAQSDSATSTSDSLKSAQQRVEARAQLVERMMRFLSTHGIFAAEGGKYSLTPLSAWLVQSGNPTSLQSFLLFQNSQEMLAPWHHLSAAILDGNHDQVAPFNRAHATDVWGLTSANAALSHLLNVAMSSTSHISLQAFLAHYQGLAEHVHTLVDVGGGIGTSASYIAARYPSIKIINFDLPHVVASAHVYPGVEHIGGDMFEAILSCDAIFMKWILHDWSDEDCIKILKNCYKALPTYGKVIIMDAILEDGKPQKGSFSNLRVTLDMVMMAHTTYGKERTRDEWEHILYASNFCDLRFHEIPSPQCIIEAFPCEGK</sequence>
<dbReference type="Proteomes" id="UP000886520">
    <property type="component" value="Chromosome 20"/>
</dbReference>
<feature type="active site" description="Proton acceptor" evidence="4">
    <location>
        <position position="280"/>
    </location>
</feature>